<evidence type="ECO:0008006" key="2">
    <source>
        <dbReference type="Google" id="ProtNLM"/>
    </source>
</evidence>
<dbReference type="Gene3D" id="2.60.40.10">
    <property type="entry name" value="Immunoglobulins"/>
    <property type="match status" value="1"/>
</dbReference>
<proteinExistence type="predicted"/>
<dbReference type="EMBL" id="UINC01004484">
    <property type="protein sequence ID" value="SVA14653.1"/>
    <property type="molecule type" value="Genomic_DNA"/>
</dbReference>
<protein>
    <recommendedName>
        <fullName evidence="2">PKD domain-containing protein</fullName>
    </recommendedName>
</protein>
<organism evidence="1">
    <name type="scientific">marine metagenome</name>
    <dbReference type="NCBI Taxonomy" id="408172"/>
    <lineage>
        <taxon>unclassified sequences</taxon>
        <taxon>metagenomes</taxon>
        <taxon>ecological metagenomes</taxon>
    </lineage>
</organism>
<accession>A0A381TKX2</accession>
<dbReference type="InterPro" id="IPR013783">
    <property type="entry name" value="Ig-like_fold"/>
</dbReference>
<evidence type="ECO:0000313" key="1">
    <source>
        <dbReference type="EMBL" id="SVA14653.1"/>
    </source>
</evidence>
<sequence length="259" mass="27634">MNAYRWSVLPVLAASALLVAGPCVGSAHAQNEPVHAVYDGFFVTDEGLHVLSFAYFSHNFEPVTVPVGPTNSFGPGPSDRQQPTTFLPGHRRFQCVMVMGPGFDGGLRWTVDHGGTATTTSDDMLQYNWELEVGSVRNALRDVELAEAPRGVCLNRSPTVRFLGLRNGPGGAPAEVPSTVGGELKLFGSVRDEGLPRGATLVTRWRVLSGPGMVTFSAPDEPRTLASFDTPGAYELELWASDGEREGSNRVAVVVGPAP</sequence>
<name>A0A381TKX2_9ZZZZ</name>
<reference evidence="1" key="1">
    <citation type="submission" date="2018-05" db="EMBL/GenBank/DDBJ databases">
        <authorList>
            <person name="Lanie J.A."/>
            <person name="Ng W.-L."/>
            <person name="Kazmierczak K.M."/>
            <person name="Andrzejewski T.M."/>
            <person name="Davidsen T.M."/>
            <person name="Wayne K.J."/>
            <person name="Tettelin H."/>
            <person name="Glass J.I."/>
            <person name="Rusch D."/>
            <person name="Podicherti R."/>
            <person name="Tsui H.-C.T."/>
            <person name="Winkler M.E."/>
        </authorList>
    </citation>
    <scope>NUCLEOTIDE SEQUENCE</scope>
</reference>
<dbReference type="AlphaFoldDB" id="A0A381TKX2"/>
<gene>
    <name evidence="1" type="ORF">METZ01_LOCUS67507</name>
</gene>